<dbReference type="EC" id="3.2.1.14" evidence="2"/>
<evidence type="ECO:0000256" key="12">
    <source>
        <dbReference type="PROSITE-ProRule" id="PRU00325"/>
    </source>
</evidence>
<evidence type="ECO:0000256" key="8">
    <source>
        <dbReference type="ARBA" id="ARBA00023295"/>
    </source>
</evidence>
<evidence type="ECO:0000256" key="11">
    <source>
        <dbReference type="PIRSR" id="PIRSR001060-2"/>
    </source>
</evidence>
<keyword evidence="12" id="KW-0863">Zinc-finger</keyword>
<feature type="disulfide bond" evidence="11">
    <location>
        <begin position="54"/>
        <end position="58"/>
    </location>
</feature>
<dbReference type="Gene3D" id="1.10.530.10">
    <property type="match status" value="1"/>
</dbReference>
<evidence type="ECO:0000256" key="4">
    <source>
        <dbReference type="ARBA" id="ARBA00022801"/>
    </source>
</evidence>
<dbReference type="PROSITE" id="PS00774">
    <property type="entry name" value="CHITINASE_19_2"/>
    <property type="match status" value="1"/>
</dbReference>
<evidence type="ECO:0000256" key="5">
    <source>
        <dbReference type="ARBA" id="ARBA00023024"/>
    </source>
</evidence>
<keyword evidence="9" id="KW-0624">Polysaccharide degradation</keyword>
<dbReference type="GO" id="GO:0006032">
    <property type="term" value="P:chitin catabolic process"/>
    <property type="evidence" value="ECO:0007669"/>
    <property type="project" value="UniProtKB-KW"/>
</dbReference>
<comment type="caution">
    <text evidence="14">The sequence shown here is derived from an EMBL/GenBank/DDBJ whole genome shotgun (WGS) entry which is preliminary data.</text>
</comment>
<evidence type="ECO:0000313" key="14">
    <source>
        <dbReference type="EMBL" id="GMJ12669.1"/>
    </source>
</evidence>
<gene>
    <name evidence="14" type="ORF">HRI_004936100</name>
</gene>
<dbReference type="PANTHER" id="PTHR22595:SF171">
    <property type="entry name" value="BASIC ENDOCHITINASE B"/>
    <property type="match status" value="1"/>
</dbReference>
<protein>
    <recommendedName>
        <fullName evidence="2">chitinase</fullName>
        <ecNumber evidence="2">3.2.1.14</ecNumber>
    </recommendedName>
</protein>
<proteinExistence type="predicted"/>
<feature type="disulfide bond" evidence="11">
    <location>
        <begin position="277"/>
        <end position="309"/>
    </location>
</feature>
<dbReference type="Proteomes" id="UP001165190">
    <property type="component" value="Unassembled WGS sequence"/>
</dbReference>
<keyword evidence="12" id="KW-0479">Metal-binding</keyword>
<dbReference type="InterPro" id="IPR000726">
    <property type="entry name" value="Glyco_hydro_19_cat"/>
</dbReference>
<evidence type="ECO:0000259" key="13">
    <source>
        <dbReference type="PROSITE" id="PS50966"/>
    </source>
</evidence>
<dbReference type="GO" id="GO:0008843">
    <property type="term" value="F:endochitinase activity"/>
    <property type="evidence" value="ECO:0007669"/>
    <property type="project" value="UniProtKB-EC"/>
</dbReference>
<dbReference type="PROSITE" id="PS00773">
    <property type="entry name" value="CHITINASE_19_1"/>
    <property type="match status" value="1"/>
</dbReference>
<feature type="disulfide bond" evidence="11">
    <location>
        <begin position="93"/>
        <end position="156"/>
    </location>
</feature>
<dbReference type="Gene3D" id="3.30.20.10">
    <property type="entry name" value="Endochitinase, domain 2"/>
    <property type="match status" value="1"/>
</dbReference>
<dbReference type="InterPro" id="IPR007527">
    <property type="entry name" value="Znf_SWIM"/>
</dbReference>
<feature type="disulfide bond" evidence="11">
    <location>
        <begin position="168"/>
        <end position="177"/>
    </location>
</feature>
<dbReference type="GO" id="GO:0050832">
    <property type="term" value="P:defense response to fungus"/>
    <property type="evidence" value="ECO:0007669"/>
    <property type="project" value="TreeGrafter"/>
</dbReference>
<evidence type="ECO:0000256" key="6">
    <source>
        <dbReference type="ARBA" id="ARBA00023157"/>
    </source>
</evidence>
<evidence type="ECO:0000256" key="7">
    <source>
        <dbReference type="ARBA" id="ARBA00023277"/>
    </source>
</evidence>
<keyword evidence="5" id="KW-0146">Chitin degradation</keyword>
<organism evidence="14 15">
    <name type="scientific">Hibiscus trionum</name>
    <name type="common">Flower of an hour</name>
    <dbReference type="NCBI Taxonomy" id="183268"/>
    <lineage>
        <taxon>Eukaryota</taxon>
        <taxon>Viridiplantae</taxon>
        <taxon>Streptophyta</taxon>
        <taxon>Embryophyta</taxon>
        <taxon>Tracheophyta</taxon>
        <taxon>Spermatophyta</taxon>
        <taxon>Magnoliopsida</taxon>
        <taxon>eudicotyledons</taxon>
        <taxon>Gunneridae</taxon>
        <taxon>Pentapetalae</taxon>
        <taxon>rosids</taxon>
        <taxon>malvids</taxon>
        <taxon>Malvales</taxon>
        <taxon>Malvaceae</taxon>
        <taxon>Malvoideae</taxon>
        <taxon>Hibiscus</taxon>
    </lineage>
</organism>
<keyword evidence="6 11" id="KW-1015">Disulfide bond</keyword>
<keyword evidence="4" id="KW-0378">Hydrolase</keyword>
<dbReference type="SUPFAM" id="SSF53955">
    <property type="entry name" value="Lysozyme-like"/>
    <property type="match status" value="1"/>
</dbReference>
<name>A0A9W7MRX5_HIBTR</name>
<feature type="domain" description="SWIM-type" evidence="13">
    <location>
        <begin position="47"/>
        <end position="79"/>
    </location>
</feature>
<sequence>MRAPALSFSHSFSSFLLPGSAKQGEKQPVSAVCPRSQWLYGGATNDYRLKKNGCRCNCDKGDTAGGGCGHGVGSVLTREMFEEMLPYRNDARCPAAGFYTYEAFVAAAKSYPAFATTGDDATRKREVAAFFGQTSHETTGGLGWNAPGGPYAWGYCYNKEIKPKSDYCDQRNQQFPCVPGQKYYGRGPIQLSWNYNYGKFGADIGQQTQLLENPDLLLTDATLSFQSALWFWMTPQGIKPSCHDVIVGAWMPSARDEAASRLPGYGLITNIINGGQCGRGWNAAGEDRIGFYKRYCDMFGVSYGDYLDCNQSNFKKGFVDDMSIKIKSI</sequence>
<dbReference type="PANTHER" id="PTHR22595">
    <property type="entry name" value="CHITINASE-RELATED"/>
    <property type="match status" value="1"/>
</dbReference>
<keyword evidence="3" id="KW-0732">Signal</keyword>
<keyword evidence="15" id="KW-1185">Reference proteome</keyword>
<dbReference type="FunFam" id="3.30.20.10:FF:000001">
    <property type="entry name" value="Endochitinase (Chitinase)"/>
    <property type="match status" value="1"/>
</dbReference>
<keyword evidence="7" id="KW-0119">Carbohydrate metabolism</keyword>
<evidence type="ECO:0000256" key="10">
    <source>
        <dbReference type="PIRSR" id="PIRSR001060-1"/>
    </source>
</evidence>
<keyword evidence="12" id="KW-0862">Zinc</keyword>
<dbReference type="EMBL" id="BSYR01000065">
    <property type="protein sequence ID" value="GMJ12669.1"/>
    <property type="molecule type" value="Genomic_DNA"/>
</dbReference>
<comment type="catalytic activity">
    <reaction evidence="1">
        <text>Random endo-hydrolysis of N-acetyl-beta-D-glucosaminide (1-&gt;4)-beta-linkages in chitin and chitodextrins.</text>
        <dbReference type="EC" id="3.2.1.14"/>
    </reaction>
</comment>
<dbReference type="OrthoDB" id="5985073at2759"/>
<dbReference type="InterPro" id="IPR023346">
    <property type="entry name" value="Lysozyme-like_dom_sf"/>
</dbReference>
<dbReference type="InterPro" id="IPR016283">
    <property type="entry name" value="Glyco_hydro_19"/>
</dbReference>
<evidence type="ECO:0000256" key="1">
    <source>
        <dbReference type="ARBA" id="ARBA00000822"/>
    </source>
</evidence>
<dbReference type="PROSITE" id="PS50966">
    <property type="entry name" value="ZF_SWIM"/>
    <property type="match status" value="1"/>
</dbReference>
<reference evidence="14" key="1">
    <citation type="submission" date="2023-05" db="EMBL/GenBank/DDBJ databases">
        <title>Genome and transcriptome analyses reveal genes involved in the formation of fine ridges on petal epidermal cells in Hibiscus trionum.</title>
        <authorList>
            <person name="Koshimizu S."/>
            <person name="Masuda S."/>
            <person name="Ishii T."/>
            <person name="Shirasu K."/>
            <person name="Hoshino A."/>
            <person name="Arita M."/>
        </authorList>
    </citation>
    <scope>NUCLEOTIDE SEQUENCE</scope>
    <source>
        <strain evidence="14">Hamamatsu line</strain>
    </source>
</reference>
<dbReference type="GO" id="GO:0000272">
    <property type="term" value="P:polysaccharide catabolic process"/>
    <property type="evidence" value="ECO:0007669"/>
    <property type="project" value="UniProtKB-KW"/>
</dbReference>
<evidence type="ECO:0000256" key="9">
    <source>
        <dbReference type="ARBA" id="ARBA00023326"/>
    </source>
</evidence>
<dbReference type="GO" id="GO:0008270">
    <property type="term" value="F:zinc ion binding"/>
    <property type="evidence" value="ECO:0007669"/>
    <property type="project" value="UniProtKB-KW"/>
</dbReference>
<evidence type="ECO:0000256" key="2">
    <source>
        <dbReference type="ARBA" id="ARBA00012729"/>
    </source>
</evidence>
<evidence type="ECO:0000313" key="15">
    <source>
        <dbReference type="Proteomes" id="UP001165190"/>
    </source>
</evidence>
<dbReference type="GO" id="GO:0016998">
    <property type="term" value="P:cell wall macromolecule catabolic process"/>
    <property type="evidence" value="ECO:0007669"/>
    <property type="project" value="InterPro"/>
</dbReference>
<feature type="active site" description="Proton donor" evidence="10">
    <location>
        <position position="137"/>
    </location>
</feature>
<dbReference type="PIRSF" id="PIRSF001060">
    <property type="entry name" value="Endochitinase"/>
    <property type="match status" value="1"/>
</dbReference>
<dbReference type="AlphaFoldDB" id="A0A9W7MRX5"/>
<evidence type="ECO:0000256" key="3">
    <source>
        <dbReference type="ARBA" id="ARBA00022729"/>
    </source>
</evidence>
<dbReference type="CDD" id="cd00325">
    <property type="entry name" value="chitinase_GH19"/>
    <property type="match status" value="1"/>
</dbReference>
<accession>A0A9W7MRX5</accession>
<dbReference type="Pfam" id="PF00182">
    <property type="entry name" value="Glyco_hydro_19"/>
    <property type="match status" value="1"/>
</dbReference>
<keyword evidence="8" id="KW-0326">Glycosidase</keyword>